<dbReference type="eggNOG" id="COG2514">
    <property type="taxonomic scope" value="Bacteria"/>
</dbReference>
<dbReference type="HOGENOM" id="CLU_059557_0_0_5"/>
<reference evidence="2 3" key="6">
    <citation type="journal article" date="2011" name="Appl. Environ. Microbiol.">
        <title>Involvement of the azorhizobial chromosome partition gene (parA) in the onset of bacteroid differentiation during Sesbania rostrata stem nodule development.</title>
        <authorList>
            <person name="Liu CT."/>
            <person name="Lee KB."/>
            <person name="Wang YS."/>
            <person name="Peng MH."/>
            <person name="Lee KT."/>
            <person name="Suzuki S."/>
            <person name="Suzuki T."/>
            <person name="Oyaizu H."/>
        </authorList>
    </citation>
    <scope>NUCLEOTIDE SEQUENCE [LARGE SCALE GENOMIC DNA]</scope>
    <source>
        <strain evidence="3">ATCC 43989 / DSM 5975 / JCM 20966 / LMG 6465 / NBRC 14845 / NCIMB 13405 / ORS 571</strain>
    </source>
</reference>
<dbReference type="Pfam" id="PF00903">
    <property type="entry name" value="Glyoxalase"/>
    <property type="match status" value="2"/>
</dbReference>
<evidence type="ECO:0000313" key="3">
    <source>
        <dbReference type="Proteomes" id="UP000000270"/>
    </source>
</evidence>
<dbReference type="AlphaFoldDB" id="A8I6W8"/>
<gene>
    <name evidence="2" type="ordered locus">AZC_2053</name>
</gene>
<name>A8I6W8_AZOC5</name>
<feature type="domain" description="VOC" evidence="1">
    <location>
        <begin position="19"/>
        <end position="135"/>
    </location>
</feature>
<dbReference type="Proteomes" id="UP000000270">
    <property type="component" value="Chromosome"/>
</dbReference>
<dbReference type="STRING" id="438753.AZC_2053"/>
<dbReference type="InterPro" id="IPR029068">
    <property type="entry name" value="Glyas_Bleomycin-R_OHBP_Dase"/>
</dbReference>
<keyword evidence="2" id="KW-0560">Oxidoreductase</keyword>
<reference evidence="2 3" key="3">
    <citation type="journal article" date="2008" name="BMC Genomics">
        <title>The genome of the versatile nitrogen fixer Azorhizobium caulinodans ORS571.</title>
        <authorList>
            <person name="Lee KB."/>
            <person name="Backer P.D."/>
            <person name="Aono T."/>
            <person name="Liu CT."/>
            <person name="Suzuki S."/>
            <person name="Suzuki T."/>
            <person name="Kaneko T."/>
            <person name="Yamada M."/>
            <person name="Tabata S."/>
            <person name="Kupfer D.M."/>
            <person name="Najar F.Z."/>
            <person name="Wiley G.B."/>
            <person name="Roe B."/>
            <person name="Binnewies T.T."/>
            <person name="Ussery D.W."/>
            <person name="D'Haeze W."/>
            <person name="Herder J.D."/>
            <person name="Gevers D."/>
            <person name="Vereecke D."/>
            <person name="Holsters M."/>
            <person name="Oyaizu H."/>
        </authorList>
    </citation>
    <scope>NUCLEOTIDE SEQUENCE [LARGE SCALE GENOMIC DNA]</scope>
    <source>
        <strain evidence="3">ATCC 43989 / DSM 5975 / JCM 20966 / LMG 6465 / NBRC 14845 / NCIMB 13405 / ORS 571</strain>
    </source>
</reference>
<dbReference type="InterPro" id="IPR037523">
    <property type="entry name" value="VOC_core"/>
</dbReference>
<dbReference type="GO" id="GO:0051213">
    <property type="term" value="F:dioxygenase activity"/>
    <property type="evidence" value="ECO:0007669"/>
    <property type="project" value="UniProtKB-KW"/>
</dbReference>
<dbReference type="Gene3D" id="3.10.180.10">
    <property type="entry name" value="2,3-Dihydroxybiphenyl 1,2-Dioxygenase, domain 1"/>
    <property type="match status" value="2"/>
</dbReference>
<evidence type="ECO:0000313" key="2">
    <source>
        <dbReference type="EMBL" id="BAF88051.1"/>
    </source>
</evidence>
<proteinExistence type="predicted"/>
<reference evidence="2 3" key="5">
    <citation type="journal article" date="2010" name="Appl. Environ. Microbiol.">
        <title>phrR-like gene praR of Azorhizobium caulinodans ORS571 is essential for symbiosis with Sesbania rostrata and is involved in expression of reb genes.</title>
        <authorList>
            <person name="Akiba N."/>
            <person name="Aono T."/>
            <person name="Toyazaki H."/>
            <person name="Sato S."/>
            <person name="Oyaizu H."/>
        </authorList>
    </citation>
    <scope>NUCLEOTIDE SEQUENCE [LARGE SCALE GENOMIC DNA]</scope>
    <source>
        <strain evidence="3">ATCC 43989 / DSM 5975 / JCM 20966 / LMG 6465 / NBRC 14845 / NCIMB 13405 / ORS 571</strain>
    </source>
</reference>
<reference evidence="2 3" key="1">
    <citation type="journal article" date="2007" name="Appl. Environ. Microbiol.">
        <title>Rhizobial factors required for stem nodule maturation and maintenance in Sesbania rostrata-Azorhizobium caulinodans ORS571 symbiosis.</title>
        <authorList>
            <person name="Suzuki S."/>
            <person name="Aono T."/>
            <person name="Lee KB."/>
            <person name="Suzuki T."/>
            <person name="Liu CT."/>
            <person name="Miwa H."/>
            <person name="Wakao S."/>
            <person name="Iki T."/>
            <person name="Oyaizu H."/>
        </authorList>
    </citation>
    <scope>NUCLEOTIDE SEQUENCE [LARGE SCALE GENOMIC DNA]</scope>
    <source>
        <strain evidence="3">ATCC 43989 / DSM 5975 / JCM 20966 / LMG 6465 / NBRC 14845 / NCIMB 13405 / ORS 571</strain>
    </source>
</reference>
<dbReference type="SUPFAM" id="SSF54593">
    <property type="entry name" value="Glyoxalase/Bleomycin resistance protein/Dihydroxybiphenyl dioxygenase"/>
    <property type="match status" value="2"/>
</dbReference>
<reference evidence="2 3" key="4">
    <citation type="journal article" date="2009" name="Appl. Environ. Microbiol.">
        <title>Comparative genome-wide transcriptional profiling of Azorhizobium caulinodans ORS571 grown under free-living and symbiotic conditions.</title>
        <authorList>
            <person name="Tsukada S."/>
            <person name="Aono T."/>
            <person name="Akiba N."/>
            <person name="Lee KB."/>
            <person name="Liu CT."/>
            <person name="Toyazaki H."/>
            <person name="Oyaizu H."/>
        </authorList>
    </citation>
    <scope>NUCLEOTIDE SEQUENCE [LARGE SCALE GENOMIC DNA]</scope>
    <source>
        <strain evidence="3">ATCC 43989 / DSM 5975 / JCM 20966 / LMG 6465 / NBRC 14845 / NCIMB 13405 / ORS 571</strain>
    </source>
</reference>
<organism evidence="2 3">
    <name type="scientific">Azorhizobium caulinodans (strain ATCC 43989 / DSM 5975 / JCM 20966 / LMG 6465 / NBRC 14845 / NCIMB 13405 / ORS 571)</name>
    <dbReference type="NCBI Taxonomy" id="438753"/>
    <lineage>
        <taxon>Bacteria</taxon>
        <taxon>Pseudomonadati</taxon>
        <taxon>Pseudomonadota</taxon>
        <taxon>Alphaproteobacteria</taxon>
        <taxon>Hyphomicrobiales</taxon>
        <taxon>Xanthobacteraceae</taxon>
        <taxon>Azorhizobium</taxon>
    </lineage>
</organism>
<dbReference type="KEGG" id="azc:AZC_2053"/>
<dbReference type="InterPro" id="IPR004360">
    <property type="entry name" value="Glyas_Fos-R_dOase_dom"/>
</dbReference>
<accession>A8I6W8</accession>
<keyword evidence="3" id="KW-1185">Reference proteome</keyword>
<sequence>MTATLAPSAHAPASGLSLAMGRVVLTVHDLAGVAAFYERAVGLHRLRGDGEHVELGVGGTVLLELRRDAAARRSTAREAGLFHTAFLLPSRVDLARWTHHAMADRVPVVGASDHAVSEAIYLTDPEGNGVEIYADRPASAWRWDNGSIHMVTEALRFDTLMAEPGADTPWQGFPDGAVVGHVHLQVGAVPTAEAFYAGVLGFDITTHYPGAAFYAANGYHHHLATNIWNSRGAAVRTYPSTGLAEFTLVAGPDRMEGIRARTGETGPAFKVTDPWGTVVRMIEDGGAH</sequence>
<protein>
    <submittedName>
        <fullName evidence="2">Putative ring-cleavage extradiol dioxygenase</fullName>
    </submittedName>
</protein>
<dbReference type="PROSITE" id="PS51819">
    <property type="entry name" value="VOC"/>
    <property type="match status" value="1"/>
</dbReference>
<dbReference type="PANTHER" id="PTHR43279">
    <property type="entry name" value="CATECHOL-2,3-DIOXYGENASE"/>
    <property type="match status" value="1"/>
</dbReference>
<dbReference type="PANTHER" id="PTHR43279:SF1">
    <property type="entry name" value="CATECHOL-2,3-DIOXYGENASE"/>
    <property type="match status" value="1"/>
</dbReference>
<evidence type="ECO:0000259" key="1">
    <source>
        <dbReference type="PROSITE" id="PS51819"/>
    </source>
</evidence>
<dbReference type="EMBL" id="AP009384">
    <property type="protein sequence ID" value="BAF88051.1"/>
    <property type="molecule type" value="Genomic_DNA"/>
</dbReference>
<dbReference type="RefSeq" id="WP_012170580.1">
    <property type="nucleotide sequence ID" value="NC_009937.1"/>
</dbReference>
<keyword evidence="2" id="KW-0223">Dioxygenase</keyword>
<reference evidence="3" key="2">
    <citation type="submission" date="2007-04" db="EMBL/GenBank/DDBJ databases">
        <title>Complete genome sequence of the nitrogen-fixing bacterium Azorhizobium caulinodans ORS571.</title>
        <authorList>
            <person name="Lee K.B."/>
            <person name="Backer P.D."/>
            <person name="Aono T."/>
            <person name="Liu C.T."/>
            <person name="Suzuki S."/>
            <person name="Suzuki T."/>
            <person name="Kaneko T."/>
            <person name="Yamada M."/>
            <person name="Tabata S."/>
            <person name="Kupfer D.M."/>
            <person name="Najar F.Z."/>
            <person name="Wiley G.B."/>
            <person name="Roe B."/>
            <person name="Binnewies T."/>
            <person name="Ussery D."/>
            <person name="Vereecke D."/>
            <person name="Gevers D."/>
            <person name="Holsters M."/>
            <person name="Oyaizu H."/>
        </authorList>
    </citation>
    <scope>NUCLEOTIDE SEQUENCE [LARGE SCALE GENOMIC DNA]</scope>
    <source>
        <strain evidence="3">ATCC 43989 / DSM 5975 / JCM 20966 / LMG 6465 / NBRC 14845 / NCIMB 13405 / ORS 571</strain>
    </source>
</reference>